<evidence type="ECO:0000256" key="1">
    <source>
        <dbReference type="SAM" id="Phobius"/>
    </source>
</evidence>
<keyword evidence="1" id="KW-0812">Transmembrane</keyword>
<proteinExistence type="predicted"/>
<feature type="transmembrane region" description="Helical" evidence="1">
    <location>
        <begin position="12"/>
        <end position="37"/>
    </location>
</feature>
<sequence>MKRKIKTTTSTFYCYFCSRHILITFVGMTLLIVNYGVNTVQMSAVPPRNGNFNNSNNICSSGTGICSGNNIVSSINSINTNKNNSFGNIPWNRSVEKLTNINGDRNTNTNSLHIALPAMPTVYKDSKYGKDDSIDNYADTNYYNIPNTRLKVSNNNIINHTETDLVIAGQFGNLRKSRIFGLLGSNFSLSYNLSLNSGTSAGNITVAAPASAYYYAPAAYYPYGYYNPYGYYDPYVYNPYAYNPYAYNPYSGYGYYG</sequence>
<dbReference type="OrthoDB" id="8062489at2759"/>
<dbReference type="Proteomes" id="UP000037069">
    <property type="component" value="Unassembled WGS sequence"/>
</dbReference>
<reference evidence="2 3" key="1">
    <citation type="journal article" date="2015" name="Nat. Commun.">
        <title>Lucilia cuprina genome unlocks parasitic fly biology to underpin future interventions.</title>
        <authorList>
            <person name="Anstead C.A."/>
            <person name="Korhonen P.K."/>
            <person name="Young N.D."/>
            <person name="Hall R.S."/>
            <person name="Jex A.R."/>
            <person name="Murali S.C."/>
            <person name="Hughes D.S."/>
            <person name="Lee S.F."/>
            <person name="Perry T."/>
            <person name="Stroehlein A.J."/>
            <person name="Ansell B.R."/>
            <person name="Breugelmans B."/>
            <person name="Hofmann A."/>
            <person name="Qu J."/>
            <person name="Dugan S."/>
            <person name="Lee S.L."/>
            <person name="Chao H."/>
            <person name="Dinh H."/>
            <person name="Han Y."/>
            <person name="Doddapaneni H.V."/>
            <person name="Worley K.C."/>
            <person name="Muzny D.M."/>
            <person name="Ioannidis P."/>
            <person name="Waterhouse R.M."/>
            <person name="Zdobnov E.M."/>
            <person name="James P.J."/>
            <person name="Bagnall N.H."/>
            <person name="Kotze A.C."/>
            <person name="Gibbs R.A."/>
            <person name="Richards S."/>
            <person name="Batterham P."/>
            <person name="Gasser R.B."/>
        </authorList>
    </citation>
    <scope>NUCLEOTIDE SEQUENCE [LARGE SCALE GENOMIC DNA]</scope>
    <source>
        <strain evidence="2 3">LS</strain>
        <tissue evidence="2">Full body</tissue>
    </source>
</reference>
<organism evidence="2 3">
    <name type="scientific">Lucilia cuprina</name>
    <name type="common">Green bottle fly</name>
    <name type="synonym">Australian sheep blowfly</name>
    <dbReference type="NCBI Taxonomy" id="7375"/>
    <lineage>
        <taxon>Eukaryota</taxon>
        <taxon>Metazoa</taxon>
        <taxon>Ecdysozoa</taxon>
        <taxon>Arthropoda</taxon>
        <taxon>Hexapoda</taxon>
        <taxon>Insecta</taxon>
        <taxon>Pterygota</taxon>
        <taxon>Neoptera</taxon>
        <taxon>Endopterygota</taxon>
        <taxon>Diptera</taxon>
        <taxon>Brachycera</taxon>
        <taxon>Muscomorpha</taxon>
        <taxon>Oestroidea</taxon>
        <taxon>Calliphoridae</taxon>
        <taxon>Luciliinae</taxon>
        <taxon>Lucilia</taxon>
    </lineage>
</organism>
<dbReference type="EMBL" id="JRES01001582">
    <property type="protein sequence ID" value="KNC21777.1"/>
    <property type="molecule type" value="Genomic_DNA"/>
</dbReference>
<protein>
    <submittedName>
        <fullName evidence="2">Uncharacterized protein</fullName>
    </submittedName>
</protein>
<keyword evidence="1" id="KW-0472">Membrane</keyword>
<evidence type="ECO:0000313" key="3">
    <source>
        <dbReference type="Proteomes" id="UP000037069"/>
    </source>
</evidence>
<keyword evidence="1" id="KW-1133">Transmembrane helix</keyword>
<gene>
    <name evidence="2" type="ORF">FF38_03987</name>
</gene>
<keyword evidence="3" id="KW-1185">Reference proteome</keyword>
<comment type="caution">
    <text evidence="2">The sequence shown here is derived from an EMBL/GenBank/DDBJ whole genome shotgun (WGS) entry which is preliminary data.</text>
</comment>
<name>A0A0L0BNZ3_LUCCU</name>
<evidence type="ECO:0000313" key="2">
    <source>
        <dbReference type="EMBL" id="KNC21777.1"/>
    </source>
</evidence>
<accession>A0A0L0BNZ3</accession>
<dbReference type="AlphaFoldDB" id="A0A0L0BNZ3"/>